<dbReference type="InterPro" id="IPR043128">
    <property type="entry name" value="Rev_trsase/Diguanyl_cyclase"/>
</dbReference>
<reference evidence="4 5" key="1">
    <citation type="submission" date="2019-03" db="EMBL/GenBank/DDBJ databases">
        <title>Genomic Encyclopedia of Type Strains, Phase III (KMG-III): the genomes of soil and plant-associated and newly described type strains.</title>
        <authorList>
            <person name="Whitman W."/>
        </authorList>
    </citation>
    <scope>NUCLEOTIDE SEQUENCE [LARGE SCALE GENOMIC DNA]</scope>
    <source>
        <strain evidence="4 5">CGMCC 1.7660</strain>
    </source>
</reference>
<dbReference type="NCBIfam" id="TIGR00254">
    <property type="entry name" value="GGDEF"/>
    <property type="match status" value="1"/>
</dbReference>
<dbReference type="Proteomes" id="UP000295783">
    <property type="component" value="Unassembled WGS sequence"/>
</dbReference>
<feature type="coiled-coil region" evidence="1">
    <location>
        <begin position="312"/>
        <end position="342"/>
    </location>
</feature>
<keyword evidence="5" id="KW-1185">Reference proteome</keyword>
<feature type="compositionally biased region" description="Basic and acidic residues" evidence="2">
    <location>
        <begin position="10"/>
        <end position="21"/>
    </location>
</feature>
<dbReference type="RefSeq" id="WP_166645129.1">
    <property type="nucleotide sequence ID" value="NZ_SNYW01000008.1"/>
</dbReference>
<keyword evidence="1" id="KW-0175">Coiled coil</keyword>
<dbReference type="PANTHER" id="PTHR46663">
    <property type="entry name" value="DIGUANYLATE CYCLASE DGCT-RELATED"/>
    <property type="match status" value="1"/>
</dbReference>
<dbReference type="SMART" id="SM00267">
    <property type="entry name" value="GGDEF"/>
    <property type="match status" value="1"/>
</dbReference>
<evidence type="ECO:0000256" key="1">
    <source>
        <dbReference type="SAM" id="Coils"/>
    </source>
</evidence>
<dbReference type="SUPFAM" id="SSF55073">
    <property type="entry name" value="Nucleotide cyclase"/>
    <property type="match status" value="1"/>
</dbReference>
<dbReference type="PROSITE" id="PS50887">
    <property type="entry name" value="GGDEF"/>
    <property type="match status" value="1"/>
</dbReference>
<evidence type="ECO:0000313" key="4">
    <source>
        <dbReference type="EMBL" id="TDQ82542.1"/>
    </source>
</evidence>
<feature type="domain" description="GGDEF" evidence="3">
    <location>
        <begin position="377"/>
        <end position="517"/>
    </location>
</feature>
<dbReference type="InterPro" id="IPR052163">
    <property type="entry name" value="DGC-Regulatory_Protein"/>
</dbReference>
<proteinExistence type="predicted"/>
<dbReference type="Gene3D" id="3.30.70.270">
    <property type="match status" value="1"/>
</dbReference>
<dbReference type="EMBL" id="SNYW01000008">
    <property type="protein sequence ID" value="TDQ82542.1"/>
    <property type="molecule type" value="Genomic_DNA"/>
</dbReference>
<evidence type="ECO:0000259" key="3">
    <source>
        <dbReference type="PROSITE" id="PS50887"/>
    </source>
</evidence>
<feature type="region of interest" description="Disordered" evidence="2">
    <location>
        <begin position="1"/>
        <end position="21"/>
    </location>
</feature>
<comment type="caution">
    <text evidence="4">The sequence shown here is derived from an EMBL/GenBank/DDBJ whole genome shotgun (WGS) entry which is preliminary data.</text>
</comment>
<gene>
    <name evidence="4" type="ORF">A8950_2365</name>
</gene>
<dbReference type="CDD" id="cd01949">
    <property type="entry name" value="GGDEF"/>
    <property type="match status" value="1"/>
</dbReference>
<dbReference type="InterPro" id="IPR000160">
    <property type="entry name" value="GGDEF_dom"/>
</dbReference>
<accession>A0A4R6WNE0</accession>
<evidence type="ECO:0000313" key="5">
    <source>
        <dbReference type="Proteomes" id="UP000295783"/>
    </source>
</evidence>
<dbReference type="FunFam" id="3.30.70.270:FF:000001">
    <property type="entry name" value="Diguanylate cyclase domain protein"/>
    <property type="match status" value="1"/>
</dbReference>
<dbReference type="InterPro" id="IPR029787">
    <property type="entry name" value="Nucleotide_cyclase"/>
</dbReference>
<sequence length="521" mass="55308">MPSSPQTGQADRDPDPDGAHDKAVAQAQLGALLRQMRATCRASGMAVLARANDRLAVAAADPAGLAGQSLPPWPGEAPVADGTIRGTADLPWPAAFDAWPGETPAYIVVLALPPGAGADLLLTCWARADRPDPNTLQSLRQDAAILLSCPLELRRLAAEKCRLADRLDAILSNVSLGIAIADATGEAHVNAIAAGLLGLDPGPADPGRLTAALRDLRTRCEVRSALDIDRPGRSDNAEYWMLPAAADHPGATAGVTSGPANAGGPRRVIRSEGHAIGSVGHGGRIWLFTDVTALWESGERFKRLSAELLASRASIEEQAQQALELAEELHQQKQELEVSKRESDYLANHDPLTGLNNRRAFRHALQQMMDVARGTRGQVAILFIDLDRFKAVNDTLGHDTGDQLLKQVAQILTEALRDTDLLARFGGDEFAIATRVPAQGDLAKVSALGERIRQKLQIAVPAPAAENPGAAIDICGTIGIALYPDDADNIDELFICADQAMYAGKKSGRNRVVLFRALLPG</sequence>
<evidence type="ECO:0000256" key="2">
    <source>
        <dbReference type="SAM" id="MobiDB-lite"/>
    </source>
</evidence>
<dbReference type="PANTHER" id="PTHR46663:SF2">
    <property type="entry name" value="GGDEF DOMAIN-CONTAINING PROTEIN"/>
    <property type="match status" value="1"/>
</dbReference>
<dbReference type="GO" id="GO:0003824">
    <property type="term" value="F:catalytic activity"/>
    <property type="evidence" value="ECO:0007669"/>
    <property type="project" value="UniProtKB-ARBA"/>
</dbReference>
<organism evidence="4 5">
    <name type="scientific">Dongia mobilis</name>
    <dbReference type="NCBI Taxonomy" id="578943"/>
    <lineage>
        <taxon>Bacteria</taxon>
        <taxon>Pseudomonadati</taxon>
        <taxon>Pseudomonadota</taxon>
        <taxon>Alphaproteobacteria</taxon>
        <taxon>Rhodospirillales</taxon>
        <taxon>Dongiaceae</taxon>
        <taxon>Dongia</taxon>
    </lineage>
</organism>
<dbReference type="AlphaFoldDB" id="A0A4R6WNE0"/>
<protein>
    <submittedName>
        <fullName evidence="4">Diguanylate cyclase (GGDEF)-like protein</fullName>
    </submittedName>
</protein>
<dbReference type="Pfam" id="PF00990">
    <property type="entry name" value="GGDEF"/>
    <property type="match status" value="1"/>
</dbReference>
<name>A0A4R6WNE0_9PROT</name>